<organism evidence="13 14">
    <name type="scientific">Meloidogyne incognita</name>
    <name type="common">Southern root-knot nematode worm</name>
    <name type="synonym">Oxyuris incognita</name>
    <dbReference type="NCBI Taxonomy" id="6306"/>
    <lineage>
        <taxon>Eukaryota</taxon>
        <taxon>Metazoa</taxon>
        <taxon>Ecdysozoa</taxon>
        <taxon>Nematoda</taxon>
        <taxon>Chromadorea</taxon>
        <taxon>Rhabditida</taxon>
        <taxon>Tylenchina</taxon>
        <taxon>Tylenchomorpha</taxon>
        <taxon>Tylenchoidea</taxon>
        <taxon>Meloidogynidae</taxon>
        <taxon>Meloidogyninae</taxon>
        <taxon>Meloidogyne</taxon>
        <taxon>Meloidogyne incognita group</taxon>
    </lineage>
</organism>
<dbReference type="GO" id="GO:0032483">
    <property type="term" value="P:regulation of Rab protein signal transduction"/>
    <property type="evidence" value="ECO:0007669"/>
    <property type="project" value="TreeGrafter"/>
</dbReference>
<evidence type="ECO:0000256" key="10">
    <source>
        <dbReference type="SAM" id="Coils"/>
    </source>
</evidence>
<feature type="compositionally biased region" description="Pro residues" evidence="11">
    <location>
        <begin position="1103"/>
        <end position="1124"/>
    </location>
</feature>
<evidence type="ECO:0000256" key="8">
    <source>
        <dbReference type="ARBA" id="ARBA00022703"/>
    </source>
</evidence>
<dbReference type="FunFam" id="3.40.50.11500:FF:000010">
    <property type="entry name" value="Protein CBR-AEX-3"/>
    <property type="match status" value="1"/>
</dbReference>
<feature type="region of interest" description="Disordered" evidence="11">
    <location>
        <begin position="153"/>
        <end position="179"/>
    </location>
</feature>
<keyword evidence="13" id="KW-1185">Reference proteome</keyword>
<feature type="region of interest" description="Disordered" evidence="11">
    <location>
        <begin position="1061"/>
        <end position="1184"/>
    </location>
</feature>
<feature type="region of interest" description="Disordered" evidence="11">
    <location>
        <begin position="603"/>
        <end position="629"/>
    </location>
</feature>
<comment type="similarity">
    <text evidence="3">Belongs to the MADD family.</text>
</comment>
<feature type="domain" description="UDENN" evidence="12">
    <location>
        <begin position="52"/>
        <end position="544"/>
    </location>
</feature>
<dbReference type="Gene3D" id="3.30.450.200">
    <property type="match status" value="1"/>
</dbReference>
<feature type="compositionally biased region" description="Polar residues" evidence="11">
    <location>
        <begin position="1088"/>
        <end position="1101"/>
    </location>
</feature>
<proteinExistence type="inferred from homology"/>
<dbReference type="SMART" id="SM00799">
    <property type="entry name" value="DENN"/>
    <property type="match status" value="1"/>
</dbReference>
<feature type="compositionally biased region" description="Polar residues" evidence="11">
    <location>
        <begin position="615"/>
        <end position="624"/>
    </location>
</feature>
<dbReference type="InterPro" id="IPR005112">
    <property type="entry name" value="dDENN_dom"/>
</dbReference>
<dbReference type="Proteomes" id="UP000887563">
    <property type="component" value="Unplaced"/>
</dbReference>
<keyword evidence="9" id="KW-0472">Membrane</keyword>
<dbReference type="Pfam" id="PF02141">
    <property type="entry name" value="DENN"/>
    <property type="match status" value="1"/>
</dbReference>
<evidence type="ECO:0000256" key="3">
    <source>
        <dbReference type="ARBA" id="ARBA00005978"/>
    </source>
</evidence>
<dbReference type="PANTHER" id="PTHR13008:SF7">
    <property type="entry name" value="MAP KINASE-ACTIVATING DEATH DOMAIN PROTEIN"/>
    <property type="match status" value="1"/>
</dbReference>
<dbReference type="PROSITE" id="PS50211">
    <property type="entry name" value="DENN"/>
    <property type="match status" value="1"/>
</dbReference>
<dbReference type="GO" id="GO:0006915">
    <property type="term" value="P:apoptotic process"/>
    <property type="evidence" value="ECO:0007669"/>
    <property type="project" value="UniProtKB-KW"/>
</dbReference>
<feature type="coiled-coil region" evidence="10">
    <location>
        <begin position="837"/>
        <end position="868"/>
    </location>
</feature>
<dbReference type="InterPro" id="IPR037516">
    <property type="entry name" value="Tripartite_DENN"/>
</dbReference>
<keyword evidence="7" id="KW-0344">Guanine-nucleotide releasing factor</keyword>
<feature type="compositionally biased region" description="Polar residues" evidence="11">
    <location>
        <begin position="735"/>
        <end position="746"/>
    </location>
</feature>
<dbReference type="GO" id="GO:0005085">
    <property type="term" value="F:guanyl-nucleotide exchange factor activity"/>
    <property type="evidence" value="ECO:0007669"/>
    <property type="project" value="UniProtKB-KW"/>
</dbReference>
<evidence type="ECO:0000313" key="14">
    <source>
        <dbReference type="WBParaSite" id="Minc3s00720g16511"/>
    </source>
</evidence>
<dbReference type="InterPro" id="IPR043153">
    <property type="entry name" value="DENN_C"/>
</dbReference>
<dbReference type="InterPro" id="IPR056574">
    <property type="entry name" value="Death_MADD"/>
</dbReference>
<evidence type="ECO:0000256" key="7">
    <source>
        <dbReference type="ARBA" id="ARBA00022658"/>
    </source>
</evidence>
<protein>
    <recommendedName>
        <fullName evidence="4">MAP kinase-activating death domain protein</fullName>
    </recommendedName>
</protein>
<dbReference type="Pfam" id="PF03456">
    <property type="entry name" value="uDENN"/>
    <property type="match status" value="1"/>
</dbReference>
<feature type="compositionally biased region" description="Pro residues" evidence="11">
    <location>
        <begin position="1069"/>
        <end position="1084"/>
    </location>
</feature>
<keyword evidence="6" id="KW-0963">Cytoplasm</keyword>
<feature type="compositionally biased region" description="Low complexity" evidence="11">
    <location>
        <begin position="1125"/>
        <end position="1137"/>
    </location>
</feature>
<dbReference type="GO" id="GO:0005829">
    <property type="term" value="C:cytosol"/>
    <property type="evidence" value="ECO:0007669"/>
    <property type="project" value="TreeGrafter"/>
</dbReference>
<keyword evidence="10" id="KW-0175">Coiled coil</keyword>
<feature type="compositionally biased region" description="Polar residues" evidence="11">
    <location>
        <begin position="153"/>
        <end position="169"/>
    </location>
</feature>
<dbReference type="InterPro" id="IPR057469">
    <property type="entry name" value="PH_MADD"/>
</dbReference>
<feature type="region of interest" description="Disordered" evidence="11">
    <location>
        <begin position="735"/>
        <end position="770"/>
    </location>
</feature>
<keyword evidence="5" id="KW-1003">Cell membrane</keyword>
<evidence type="ECO:0000256" key="6">
    <source>
        <dbReference type="ARBA" id="ARBA00022490"/>
    </source>
</evidence>
<sequence length="1721" mass="192274">MEPGSQRLFQPGKTCVANSICPRLIDYIVIVGSRPSTSSKRRRIPTQNGVASAEGGLFNNAPPGGLISNPELLRRYPNENHRDFELPRDVVYFCQPEGAVSYTGSGFHQLRKRNLFNEATSFVFMLTEKDTAKVRYGVTLSFFLSLGAKQKEQQQPNSPTVIPNNTTIEQQKQRQHHKHSSSGSAHLISLCLLSHHPFLSAFRDLMHLFRHLADCCNYRANLDESLPRDAVWTVLAGHWPQGMSIPMPVMQELRQLETWLFTLLSSPVPVPGNTKLLLEVLPSDMMPTPLEFALPDYTRFSLVDFPLHLPLELLGVEAVMQILAAIMLEYKVVLQSRNYNAVSMCVMALVAMLYPLEYMFPVIPLLPAFMPSAEQLLLAPTPFIIGLPASFFHFKGIQIPSDVLLADLDTNQLIMPSDQSVRIPQFPEYEASILREEFLRAMGKHPTEGHELLENGIVNSTIDGDEIDVKCRVAMIHFYSGPNVFANFSEHTRTIRLYPRPVVALQVDSFLRSRGQNNEFISELCKTQAVEYFAECSLCPPNETYVRIQTGVISPEQIGDKAKWFSDSLMPVHFNAYPYGSTLSEAIFLSRIDKSENLLERNNSENIDDDAESEFATTATSSDLESVGSVETGGAWSPFGSRSPLNLDISKPLSDACDIYQAPNRLELPKSESKMSIDSSDISSCRSSPLSVVDSEADFARLAQNLALKRNAKGDFTFANSGHATDEETTTVCENSSSILTNDSTTSLPLNGSQSNLSSSSSTTKNNLKNNRPLAIMNKALNSGQGVFDQMMKKGAPKAAKAMAKALPLAEAVSNRVMEEGRGLLNRTAAKHSNEYINDSMSINNEAMERLRKLRERENAAAAQQQRKSQQQILEICEQVISGQGIGVFSGSKVKRLLEDESLRELVCSKLNMGFEVNYAEDEFLQDVQLSRAQYRGYLKLLQACIIGLESNFNMADSQLGLASAFHVLEIAHTHYWTPLQQSQTPSGGGTLNSVTDGIKSLLTSPSASSTNLAAMSTPSSGSYCEKITPLQENISPIPNETTLICQEEQNGQISTENLYSQQNHQNAHPPPPLPSNPPPPPISHLPQTTQERQESLSTVYTIPPPKFPPPPLPMRAPPLPPRNVPLTNTLESTSSSEKSKDDHPPPHPPPPTQSPPPLPERPRSATSETGTGRKDNTKTIENIKNEEKISLSTINLLNNSTHEIKVKDAVHIENKQKENVKNVVEEKIKEQTKEKTLSPPTTLNLKTLEELHNNSGNNTSLSTINDVQPPRNFLYQDLLGSLPTSSNVSSASGAMLWLRMPFWETAFLDMVAQERDKIGMDEEPAEMIDRYSQLSEADRKRLELEEDRILATLLHNMTAMMHLCHVPVRTIQQKVRRMLGKAHIGLIYSKRINQLLDELITLPPTGKIPLKPLVSRLIQKQVFAVHEGSNAEAPLCFLEICDDAIILRACNGAIQERWWYERMVNMTYSPKARVLCLWQRHDDQVHMHKFHTKKCRQLYNAMKSAMERAASRGKYQTAGRDLGGEFPIHDVERNEGGLLKVRIDGIQIQFVNSQELIELSNIKKCNTLGGNMFVIEEYDRKRGRLIQRRYISTAASTIAWCMHRVFSIHIALGDCPSAPNNKKTFDQNALTVYKSPRQQNEHRAVLPLRVPSDEEEKNLTSNNKSQALNNKFPLNKDNFLQIQNQRSSQRSNSFSYGGEGENGGLRIKKFEGQILLPMEI</sequence>
<evidence type="ECO:0000256" key="1">
    <source>
        <dbReference type="ARBA" id="ARBA00004236"/>
    </source>
</evidence>
<evidence type="ECO:0000256" key="2">
    <source>
        <dbReference type="ARBA" id="ARBA00004496"/>
    </source>
</evidence>
<evidence type="ECO:0000313" key="13">
    <source>
        <dbReference type="Proteomes" id="UP000887563"/>
    </source>
</evidence>
<name>A0A914LVD6_MELIC</name>
<feature type="compositionally biased region" description="Pro residues" evidence="11">
    <location>
        <begin position="1147"/>
        <end position="1160"/>
    </location>
</feature>
<evidence type="ECO:0000259" key="12">
    <source>
        <dbReference type="PROSITE" id="PS50211"/>
    </source>
</evidence>
<dbReference type="Pfam" id="PF23629">
    <property type="entry name" value="Death_MADD"/>
    <property type="match status" value="1"/>
</dbReference>
<accession>A0A914LVD6</accession>
<dbReference type="PANTHER" id="PTHR13008">
    <property type="entry name" value="MAP-KINASE ACTIVATING DEATH DOMAIN PROTEIN MADD /DENN/AEX-3 C.ELEGANS"/>
    <property type="match status" value="1"/>
</dbReference>
<dbReference type="SMART" id="SM00800">
    <property type="entry name" value="uDENN"/>
    <property type="match status" value="1"/>
</dbReference>
<dbReference type="SMART" id="SM00801">
    <property type="entry name" value="dDENN"/>
    <property type="match status" value="1"/>
</dbReference>
<dbReference type="InterPro" id="IPR005113">
    <property type="entry name" value="uDENN_dom"/>
</dbReference>
<evidence type="ECO:0000256" key="9">
    <source>
        <dbReference type="ARBA" id="ARBA00023136"/>
    </source>
</evidence>
<dbReference type="Pfam" id="PF25328">
    <property type="entry name" value="PH_MADD"/>
    <property type="match status" value="1"/>
</dbReference>
<dbReference type="Gene3D" id="3.40.50.11500">
    <property type="match status" value="1"/>
</dbReference>
<evidence type="ECO:0000256" key="5">
    <source>
        <dbReference type="ARBA" id="ARBA00022475"/>
    </source>
</evidence>
<comment type="subcellular location">
    <subcellularLocation>
        <location evidence="1">Cell membrane</location>
    </subcellularLocation>
    <subcellularLocation>
        <location evidence="2">Cytoplasm</location>
    </subcellularLocation>
</comment>
<reference evidence="14" key="1">
    <citation type="submission" date="2022-11" db="UniProtKB">
        <authorList>
            <consortium name="WormBaseParasite"/>
        </authorList>
    </citation>
    <scope>IDENTIFICATION</scope>
</reference>
<dbReference type="GO" id="GO:0042981">
    <property type="term" value="P:regulation of apoptotic process"/>
    <property type="evidence" value="ECO:0007669"/>
    <property type="project" value="TreeGrafter"/>
</dbReference>
<feature type="compositionally biased region" description="Basic and acidic residues" evidence="11">
    <location>
        <begin position="1172"/>
        <end position="1184"/>
    </location>
</feature>
<keyword evidence="8" id="KW-0053">Apoptosis</keyword>
<dbReference type="GO" id="GO:0005886">
    <property type="term" value="C:plasma membrane"/>
    <property type="evidence" value="ECO:0007669"/>
    <property type="project" value="UniProtKB-SubCell"/>
</dbReference>
<dbReference type="InterPro" id="IPR001194">
    <property type="entry name" value="cDENN_dom"/>
</dbReference>
<evidence type="ECO:0000256" key="11">
    <source>
        <dbReference type="SAM" id="MobiDB-lite"/>
    </source>
</evidence>
<dbReference type="InterPro" id="IPR039980">
    <property type="entry name" value="MADD"/>
</dbReference>
<evidence type="ECO:0000256" key="4">
    <source>
        <dbReference type="ARBA" id="ARBA00017868"/>
    </source>
</evidence>
<dbReference type="WBParaSite" id="Minc3s00720g16511">
    <property type="protein sequence ID" value="Minc3s00720g16511"/>
    <property type="gene ID" value="Minc3s00720g16511"/>
</dbReference>
<feature type="compositionally biased region" description="Low complexity" evidence="11">
    <location>
        <begin position="747"/>
        <end position="770"/>
    </location>
</feature>